<reference evidence="4 5" key="1">
    <citation type="submission" date="2017-06" db="EMBL/GenBank/DDBJ databases">
        <authorList>
            <person name="Kim H.J."/>
            <person name="Triplett B.A."/>
        </authorList>
    </citation>
    <scope>NUCLEOTIDE SEQUENCE [LARGE SCALE GENOMIC DNA]</scope>
    <source>
        <strain evidence="4 5">DSM 45207</strain>
    </source>
</reference>
<accession>A0A238X186</accession>
<feature type="signal peptide" evidence="3">
    <location>
        <begin position="1"/>
        <end position="18"/>
    </location>
</feature>
<evidence type="ECO:0000313" key="4">
    <source>
        <dbReference type="EMBL" id="SNR52676.1"/>
    </source>
</evidence>
<dbReference type="Proteomes" id="UP000198348">
    <property type="component" value="Unassembled WGS sequence"/>
</dbReference>
<protein>
    <recommendedName>
        <fullName evidence="6">DUF4352 domain-containing protein</fullName>
    </recommendedName>
</protein>
<evidence type="ECO:0000256" key="1">
    <source>
        <dbReference type="ARBA" id="ARBA00022729"/>
    </source>
</evidence>
<evidence type="ECO:0000256" key="3">
    <source>
        <dbReference type="SAM" id="SignalP"/>
    </source>
</evidence>
<evidence type="ECO:0000313" key="5">
    <source>
        <dbReference type="Proteomes" id="UP000198348"/>
    </source>
</evidence>
<evidence type="ECO:0000256" key="2">
    <source>
        <dbReference type="SAM" id="MobiDB-lite"/>
    </source>
</evidence>
<gene>
    <name evidence="4" type="ORF">SAMN06265360_108186</name>
</gene>
<evidence type="ECO:0008006" key="6">
    <source>
        <dbReference type="Google" id="ProtNLM"/>
    </source>
</evidence>
<proteinExistence type="predicted"/>
<sequence length="202" mass="21246">MKRTTALFAGAAVMFMLAGCQTGPASGSGADVIDDETVENGSENGDSEAQEDESEYGTRANPLEIGTRIEMGEWSLAVTDVNPDATDEVLAANEFNEAPADGRQFVMFSVDASYHGEESGTAWLDFSWAVVGSAGNTFGGESMDDYCGVVPDPLDDTGETYPGGDVSGNVCISVPADQLDGGTIRIQETFEFGDTRAFYSLA</sequence>
<dbReference type="OrthoDB" id="2004788at2"/>
<feature type="compositionally biased region" description="Acidic residues" evidence="2">
    <location>
        <begin position="45"/>
        <end position="55"/>
    </location>
</feature>
<dbReference type="Gene3D" id="2.60.40.1240">
    <property type="match status" value="1"/>
</dbReference>
<keyword evidence="1 3" id="KW-0732">Signal</keyword>
<keyword evidence="5" id="KW-1185">Reference proteome</keyword>
<name>A0A238X186_9PSEU</name>
<feature type="chain" id="PRO_5038390924" description="DUF4352 domain-containing protein" evidence="3">
    <location>
        <begin position="19"/>
        <end position="202"/>
    </location>
</feature>
<dbReference type="EMBL" id="FZNW01000008">
    <property type="protein sequence ID" value="SNR52676.1"/>
    <property type="molecule type" value="Genomic_DNA"/>
</dbReference>
<dbReference type="InterPro" id="IPR029050">
    <property type="entry name" value="Immunoprotect_excell_Ig-like"/>
</dbReference>
<dbReference type="RefSeq" id="WP_089301219.1">
    <property type="nucleotide sequence ID" value="NZ_FZNW01000008.1"/>
</dbReference>
<feature type="region of interest" description="Disordered" evidence="2">
    <location>
        <begin position="25"/>
        <end position="64"/>
    </location>
</feature>
<organism evidence="4 5">
    <name type="scientific">Haloechinothrix alba</name>
    <dbReference type="NCBI Taxonomy" id="664784"/>
    <lineage>
        <taxon>Bacteria</taxon>
        <taxon>Bacillati</taxon>
        <taxon>Actinomycetota</taxon>
        <taxon>Actinomycetes</taxon>
        <taxon>Pseudonocardiales</taxon>
        <taxon>Pseudonocardiaceae</taxon>
        <taxon>Haloechinothrix</taxon>
    </lineage>
</organism>
<dbReference type="PROSITE" id="PS51257">
    <property type="entry name" value="PROKAR_LIPOPROTEIN"/>
    <property type="match status" value="1"/>
</dbReference>
<dbReference type="AlphaFoldDB" id="A0A238X186"/>